<comment type="cofactor">
    <cofactor evidence="1">
        <name>Mg(2+)</name>
        <dbReference type="ChEBI" id="CHEBI:18420"/>
    </cofactor>
</comment>
<gene>
    <name evidence="6" type="ORF">JS756_27890</name>
</gene>
<dbReference type="PROSITE" id="PS00893">
    <property type="entry name" value="NUDIX_BOX"/>
    <property type="match status" value="1"/>
</dbReference>
<evidence type="ECO:0000256" key="1">
    <source>
        <dbReference type="ARBA" id="ARBA00001946"/>
    </source>
</evidence>
<protein>
    <submittedName>
        <fullName evidence="6">NUDIX domain-containing protein</fullName>
    </submittedName>
</protein>
<proteinExistence type="predicted"/>
<accession>A0ABS2VY92</accession>
<dbReference type="PROSITE" id="PS51462">
    <property type="entry name" value="NUDIX"/>
    <property type="match status" value="1"/>
</dbReference>
<dbReference type="Gene3D" id="3.90.79.10">
    <property type="entry name" value="Nucleoside Triphosphate Pyrophosphohydrolase"/>
    <property type="match status" value="1"/>
</dbReference>
<keyword evidence="2" id="KW-0378">Hydrolase</keyword>
<organism evidence="6 7">
    <name type="scientific">Streptomyces actuosus</name>
    <dbReference type="NCBI Taxonomy" id="1885"/>
    <lineage>
        <taxon>Bacteria</taxon>
        <taxon>Bacillati</taxon>
        <taxon>Actinomycetota</taxon>
        <taxon>Actinomycetes</taxon>
        <taxon>Kitasatosporales</taxon>
        <taxon>Streptomycetaceae</taxon>
        <taxon>Streptomyces</taxon>
    </lineage>
</organism>
<dbReference type="Pfam" id="PF00293">
    <property type="entry name" value="NUDIX"/>
    <property type="match status" value="1"/>
</dbReference>
<feature type="domain" description="Nudix hydrolase" evidence="5">
    <location>
        <begin position="4"/>
        <end position="145"/>
    </location>
</feature>
<feature type="region of interest" description="Disordered" evidence="4">
    <location>
        <begin position="144"/>
        <end position="168"/>
    </location>
</feature>
<dbReference type="InterPro" id="IPR020084">
    <property type="entry name" value="NUDIX_hydrolase_CS"/>
</dbReference>
<dbReference type="EMBL" id="JAFFZS010000030">
    <property type="protein sequence ID" value="MBN0047865.1"/>
    <property type="molecule type" value="Genomic_DNA"/>
</dbReference>
<evidence type="ECO:0000259" key="5">
    <source>
        <dbReference type="PROSITE" id="PS51462"/>
    </source>
</evidence>
<reference evidence="6 7" key="1">
    <citation type="submission" date="2021-02" db="EMBL/GenBank/DDBJ databases">
        <title>Whole genome sequencing of Streptomyces actuosus VRA1.</title>
        <authorList>
            <person name="Sen G."/>
            <person name="Sen A."/>
        </authorList>
    </citation>
    <scope>NUCLEOTIDE SEQUENCE [LARGE SCALE GENOMIC DNA]</scope>
    <source>
        <strain evidence="6 7">VRA1</strain>
    </source>
</reference>
<keyword evidence="7" id="KW-1185">Reference proteome</keyword>
<keyword evidence="3" id="KW-0460">Magnesium</keyword>
<dbReference type="PANTHER" id="PTHR43046:SF12">
    <property type="entry name" value="GDP-MANNOSE MANNOSYL HYDROLASE"/>
    <property type="match status" value="1"/>
</dbReference>
<evidence type="ECO:0000256" key="3">
    <source>
        <dbReference type="ARBA" id="ARBA00022842"/>
    </source>
</evidence>
<dbReference type="PANTHER" id="PTHR43046">
    <property type="entry name" value="GDP-MANNOSE MANNOSYL HYDROLASE"/>
    <property type="match status" value="1"/>
</dbReference>
<evidence type="ECO:0000313" key="7">
    <source>
        <dbReference type="Proteomes" id="UP000788262"/>
    </source>
</evidence>
<name>A0ABS2VY92_STRAS</name>
<sequence length="168" mass="18955">MTAKKRRTSRVLVVDDHGRLLLMCGRDPRREGTRWWYTVGGEVENGEDPIRAALRETREETGLDLAPARLGPLLWTRRALFTWDGRVCDQYEEYRLVRVTGGEADRMRIDADEAPFGYAWWTVPELASTAEAVRPKGLATLLPRALAGRPPGEGPLHLGDFDEDRDPG</sequence>
<evidence type="ECO:0000256" key="2">
    <source>
        <dbReference type="ARBA" id="ARBA00022801"/>
    </source>
</evidence>
<dbReference type="Proteomes" id="UP000788262">
    <property type="component" value="Unassembled WGS sequence"/>
</dbReference>
<dbReference type="InterPro" id="IPR015797">
    <property type="entry name" value="NUDIX_hydrolase-like_dom_sf"/>
</dbReference>
<dbReference type="SUPFAM" id="SSF55811">
    <property type="entry name" value="Nudix"/>
    <property type="match status" value="1"/>
</dbReference>
<comment type="caution">
    <text evidence="6">The sequence shown here is derived from an EMBL/GenBank/DDBJ whole genome shotgun (WGS) entry which is preliminary data.</text>
</comment>
<evidence type="ECO:0000313" key="6">
    <source>
        <dbReference type="EMBL" id="MBN0047865.1"/>
    </source>
</evidence>
<dbReference type="CDD" id="cd04685">
    <property type="entry name" value="NUDIX_Hydrolase"/>
    <property type="match status" value="1"/>
</dbReference>
<dbReference type="RefSeq" id="WP_205385993.1">
    <property type="nucleotide sequence ID" value="NZ_JAFFZS010000030.1"/>
</dbReference>
<dbReference type="InterPro" id="IPR000086">
    <property type="entry name" value="NUDIX_hydrolase_dom"/>
</dbReference>
<evidence type="ECO:0000256" key="4">
    <source>
        <dbReference type="SAM" id="MobiDB-lite"/>
    </source>
</evidence>